<reference evidence="2 3" key="1">
    <citation type="submission" date="2018-06" db="EMBL/GenBank/DDBJ databases">
        <title>Echinicola strongylocentroti sp. nov., isolated from a sea urchin Strongylocentrotus intermedius.</title>
        <authorList>
            <person name="Bae S.S."/>
        </authorList>
    </citation>
    <scope>NUCLEOTIDE SEQUENCE [LARGE SCALE GENOMIC DNA]</scope>
    <source>
        <strain evidence="2 3">MEBiC08714</strain>
    </source>
</reference>
<dbReference type="EMBL" id="CP030041">
    <property type="protein sequence ID" value="AWW33157.1"/>
    <property type="molecule type" value="Genomic_DNA"/>
</dbReference>
<dbReference type="KEGG" id="est:DN752_12105"/>
<keyword evidence="2" id="KW-0456">Lyase</keyword>
<dbReference type="GO" id="GO:0030570">
    <property type="term" value="F:pectate lyase activity"/>
    <property type="evidence" value="ECO:0007669"/>
    <property type="project" value="UniProtKB-EC"/>
</dbReference>
<organism evidence="2 3">
    <name type="scientific">Echinicola strongylocentroti</name>
    <dbReference type="NCBI Taxonomy" id="1795355"/>
    <lineage>
        <taxon>Bacteria</taxon>
        <taxon>Pseudomonadati</taxon>
        <taxon>Bacteroidota</taxon>
        <taxon>Cytophagia</taxon>
        <taxon>Cytophagales</taxon>
        <taxon>Cyclobacteriaceae</taxon>
        <taxon>Echinicola</taxon>
    </lineage>
</organism>
<gene>
    <name evidence="2" type="primary">pelA</name>
    <name evidence="2" type="ORF">DN752_12105</name>
</gene>
<sequence length="360" mass="40731">MKDLSKTILITVACCLAVFTAAKAQSEKPLSWRAAQRQDQAWYSTDEAKRIANNVLLYQHANGGWYKNIDMASPLSKNEKEQLLEEKDKGTTIDNGATISQLTYLGKVYRATQVEKYKTAFLEGIDYLLEAQYENGGWPQYYPIRKGYYQHITYNDNAMIGVMRLLREVGDASAPYGFVDAKRRIAAKKAIDKGLEIILATQVKVDGQRTIWCAQHDEVSLAPAKARAYELPSLSGSESVNIVRYLMQFPNPSPEVVTAVESAIAWFEDHKIEDTAIKKVQDASLAKGYDLKVVDQPGASPLWARFYDLETQQPIFVGRDGIKKSRLQDIEYERRVGYSYLGNYAGPLLEKEYPRWKEGL</sequence>
<evidence type="ECO:0000256" key="1">
    <source>
        <dbReference type="SAM" id="SignalP"/>
    </source>
</evidence>
<proteinExistence type="predicted"/>
<dbReference type="InterPro" id="IPR012669">
    <property type="entry name" value="Pectate_lyase"/>
</dbReference>
<feature type="chain" id="PRO_5016425896" evidence="1">
    <location>
        <begin position="25"/>
        <end position="360"/>
    </location>
</feature>
<dbReference type="EC" id="4.2.2.2" evidence="2"/>
<dbReference type="Proteomes" id="UP000248688">
    <property type="component" value="Chromosome"/>
</dbReference>
<dbReference type="SUPFAM" id="SSF81853">
    <property type="entry name" value="Family 10 polysaccharide lyase"/>
    <property type="match status" value="1"/>
</dbReference>
<evidence type="ECO:0000313" key="3">
    <source>
        <dbReference type="Proteomes" id="UP000248688"/>
    </source>
</evidence>
<dbReference type="Gene3D" id="1.50.10.20">
    <property type="match status" value="1"/>
</dbReference>
<dbReference type="OrthoDB" id="9804686at2"/>
<keyword evidence="1" id="KW-0732">Signal</keyword>
<dbReference type="AlphaFoldDB" id="A0A2Z4IQL9"/>
<feature type="signal peptide" evidence="1">
    <location>
        <begin position="1"/>
        <end position="24"/>
    </location>
</feature>
<accession>A0A2Z4IQL9</accession>
<name>A0A2Z4IQL9_9BACT</name>
<protein>
    <submittedName>
        <fullName evidence="2">Pectate lyase</fullName>
        <ecNumber evidence="2">4.2.2.2</ecNumber>
    </submittedName>
</protein>
<evidence type="ECO:0000313" key="2">
    <source>
        <dbReference type="EMBL" id="AWW33157.1"/>
    </source>
</evidence>
<keyword evidence="3" id="KW-1185">Reference proteome</keyword>
<dbReference type="NCBIfam" id="TIGR02474">
    <property type="entry name" value="pec_lyase"/>
    <property type="match status" value="1"/>
</dbReference>
<dbReference type="Pfam" id="PF09492">
    <property type="entry name" value="Pec_lyase"/>
    <property type="match status" value="1"/>
</dbReference>